<evidence type="ECO:0000256" key="8">
    <source>
        <dbReference type="ARBA" id="ARBA00048968"/>
    </source>
</evidence>
<keyword evidence="4" id="KW-0479">Metal-binding</keyword>
<evidence type="ECO:0000256" key="9">
    <source>
        <dbReference type="ARBA" id="ARBA00049893"/>
    </source>
</evidence>
<keyword evidence="5" id="KW-0378">Hydrolase</keyword>
<dbReference type="GO" id="GO:0016787">
    <property type="term" value="F:hydrolase activity"/>
    <property type="evidence" value="ECO:0007669"/>
    <property type="project" value="UniProtKB-KW"/>
</dbReference>
<dbReference type="InterPro" id="IPR038371">
    <property type="entry name" value="Cu_polyphenol_OxRdtase_sf"/>
</dbReference>
<evidence type="ECO:0000256" key="7">
    <source>
        <dbReference type="ARBA" id="ARBA00047989"/>
    </source>
</evidence>
<evidence type="ECO:0000313" key="12">
    <source>
        <dbReference type="Proteomes" id="UP000182427"/>
    </source>
</evidence>
<dbReference type="InterPro" id="IPR011324">
    <property type="entry name" value="Cytotoxic_necrot_fac-like_cat"/>
</dbReference>
<dbReference type="NCBIfam" id="TIGR00726">
    <property type="entry name" value="peptidoglycan editing factor PgeF"/>
    <property type="match status" value="1"/>
</dbReference>
<comment type="catalytic activity">
    <reaction evidence="7">
        <text>adenosine + H2O + H(+) = inosine + NH4(+)</text>
        <dbReference type="Rhea" id="RHEA:24408"/>
        <dbReference type="ChEBI" id="CHEBI:15377"/>
        <dbReference type="ChEBI" id="CHEBI:15378"/>
        <dbReference type="ChEBI" id="CHEBI:16335"/>
        <dbReference type="ChEBI" id="CHEBI:17596"/>
        <dbReference type="ChEBI" id="CHEBI:28938"/>
        <dbReference type="EC" id="3.5.4.4"/>
    </reaction>
    <physiologicalReaction direction="left-to-right" evidence="7">
        <dbReference type="Rhea" id="RHEA:24409"/>
    </physiologicalReaction>
</comment>
<comment type="similarity">
    <text evidence="2 10">Belongs to the purine nucleoside phosphorylase YfiH/LACC1 family.</text>
</comment>
<dbReference type="InterPro" id="IPR003730">
    <property type="entry name" value="Cu_polyphenol_OxRdtase"/>
</dbReference>
<keyword evidence="6" id="KW-0862">Zinc</keyword>
<organism evidence="11 12">
    <name type="scientific">Terriglobus roseus</name>
    <dbReference type="NCBI Taxonomy" id="392734"/>
    <lineage>
        <taxon>Bacteria</taxon>
        <taxon>Pseudomonadati</taxon>
        <taxon>Acidobacteriota</taxon>
        <taxon>Terriglobia</taxon>
        <taxon>Terriglobales</taxon>
        <taxon>Acidobacteriaceae</taxon>
        <taxon>Terriglobus</taxon>
    </lineage>
</organism>
<dbReference type="Proteomes" id="UP000182427">
    <property type="component" value="Chromosome I"/>
</dbReference>
<evidence type="ECO:0000256" key="3">
    <source>
        <dbReference type="ARBA" id="ARBA00022679"/>
    </source>
</evidence>
<dbReference type="EMBL" id="LT629690">
    <property type="protein sequence ID" value="SDE87412.1"/>
    <property type="molecule type" value="Genomic_DNA"/>
</dbReference>
<proteinExistence type="inferred from homology"/>
<evidence type="ECO:0000256" key="4">
    <source>
        <dbReference type="ARBA" id="ARBA00022723"/>
    </source>
</evidence>
<dbReference type="Gene3D" id="3.60.140.10">
    <property type="entry name" value="CNF1/YfiH-like putative cysteine hydrolases"/>
    <property type="match status" value="1"/>
</dbReference>
<dbReference type="GO" id="GO:0005507">
    <property type="term" value="F:copper ion binding"/>
    <property type="evidence" value="ECO:0007669"/>
    <property type="project" value="TreeGrafter"/>
</dbReference>
<evidence type="ECO:0000256" key="2">
    <source>
        <dbReference type="ARBA" id="ARBA00007353"/>
    </source>
</evidence>
<gene>
    <name evidence="11" type="ORF">SAMN05444167_0694</name>
</gene>
<name>A0A1G7GGX1_9BACT</name>
<dbReference type="AlphaFoldDB" id="A0A1G7GGX1"/>
<dbReference type="RefSeq" id="WP_231966712.1">
    <property type="nucleotide sequence ID" value="NZ_LT629690.1"/>
</dbReference>
<dbReference type="GO" id="GO:0017061">
    <property type="term" value="F:S-methyl-5-thioadenosine phosphorylase activity"/>
    <property type="evidence" value="ECO:0007669"/>
    <property type="project" value="UniProtKB-EC"/>
</dbReference>
<evidence type="ECO:0000313" key="11">
    <source>
        <dbReference type="EMBL" id="SDE87412.1"/>
    </source>
</evidence>
<keyword evidence="3" id="KW-0808">Transferase</keyword>
<sequence length="367" mass="40233">MTAARKKPAATKKPTAEYLESPEAIAAVDDILGAIGLTHGTRATRRNTWNEGARRLVGKKADLAQKAAVTPKENPKPLFAENLSAAESLVHGFSTRTGGVTRVYRPHLPKNLGDLNLGFTAHDEPENVRTNRTRYLKSIKASRFHSFGMLHQFHSPIVRTIASSTEATDDFLAPAKHKADAMLTDVPGVLLTVQIADCVPVLVFDPKRRAIGAFHAGWRGTLARIVERGIGTMRRQYGSDPADLIAAIGPSIGPGSYSVSEDIRYEFSSQFAYVDTLFKDVYDLGPIREKYPNLFLTARAPGHSPLGPLLHLNLWEANRRQLMDAGLKEKNISVLEEDTAADTGRFFSHRAEDGFTGRMMASIGMSK</sequence>
<comment type="catalytic activity">
    <reaction evidence="9">
        <text>S-methyl-5'-thioadenosine + phosphate = 5-(methylsulfanyl)-alpha-D-ribose 1-phosphate + adenine</text>
        <dbReference type="Rhea" id="RHEA:11852"/>
        <dbReference type="ChEBI" id="CHEBI:16708"/>
        <dbReference type="ChEBI" id="CHEBI:17509"/>
        <dbReference type="ChEBI" id="CHEBI:43474"/>
        <dbReference type="ChEBI" id="CHEBI:58533"/>
        <dbReference type="EC" id="2.4.2.28"/>
    </reaction>
    <physiologicalReaction direction="left-to-right" evidence="9">
        <dbReference type="Rhea" id="RHEA:11853"/>
    </physiologicalReaction>
</comment>
<dbReference type="SUPFAM" id="SSF64438">
    <property type="entry name" value="CNF1/YfiH-like putative cysteine hydrolases"/>
    <property type="match status" value="1"/>
</dbReference>
<dbReference type="PANTHER" id="PTHR30616">
    <property type="entry name" value="UNCHARACTERIZED PROTEIN YFIH"/>
    <property type="match status" value="1"/>
</dbReference>
<evidence type="ECO:0000256" key="6">
    <source>
        <dbReference type="ARBA" id="ARBA00022833"/>
    </source>
</evidence>
<dbReference type="Pfam" id="PF02578">
    <property type="entry name" value="Cu-oxidase_4"/>
    <property type="match status" value="1"/>
</dbReference>
<evidence type="ECO:0000256" key="1">
    <source>
        <dbReference type="ARBA" id="ARBA00000553"/>
    </source>
</evidence>
<protein>
    <recommendedName>
        <fullName evidence="10">Purine nucleoside phosphorylase</fullName>
    </recommendedName>
</protein>
<comment type="catalytic activity">
    <reaction evidence="1">
        <text>inosine + phosphate = alpha-D-ribose 1-phosphate + hypoxanthine</text>
        <dbReference type="Rhea" id="RHEA:27646"/>
        <dbReference type="ChEBI" id="CHEBI:17368"/>
        <dbReference type="ChEBI" id="CHEBI:17596"/>
        <dbReference type="ChEBI" id="CHEBI:43474"/>
        <dbReference type="ChEBI" id="CHEBI:57720"/>
        <dbReference type="EC" id="2.4.2.1"/>
    </reaction>
    <physiologicalReaction direction="left-to-right" evidence="1">
        <dbReference type="Rhea" id="RHEA:27647"/>
    </physiologicalReaction>
</comment>
<reference evidence="11 12" key="1">
    <citation type="submission" date="2016-10" db="EMBL/GenBank/DDBJ databases">
        <authorList>
            <person name="de Groot N.N."/>
        </authorList>
    </citation>
    <scope>NUCLEOTIDE SEQUENCE [LARGE SCALE GENOMIC DNA]</scope>
    <source>
        <strain evidence="11 12">GAS232</strain>
    </source>
</reference>
<dbReference type="CDD" id="cd16833">
    <property type="entry name" value="YfiH"/>
    <property type="match status" value="1"/>
</dbReference>
<evidence type="ECO:0000256" key="10">
    <source>
        <dbReference type="RuleBase" id="RU361274"/>
    </source>
</evidence>
<dbReference type="PANTHER" id="PTHR30616:SF2">
    <property type="entry name" value="PURINE NUCLEOSIDE PHOSPHORYLASE LACC1"/>
    <property type="match status" value="1"/>
</dbReference>
<evidence type="ECO:0000256" key="5">
    <source>
        <dbReference type="ARBA" id="ARBA00022801"/>
    </source>
</evidence>
<keyword evidence="12" id="KW-1185">Reference proteome</keyword>
<comment type="catalytic activity">
    <reaction evidence="8">
        <text>adenosine + phosphate = alpha-D-ribose 1-phosphate + adenine</text>
        <dbReference type="Rhea" id="RHEA:27642"/>
        <dbReference type="ChEBI" id="CHEBI:16335"/>
        <dbReference type="ChEBI" id="CHEBI:16708"/>
        <dbReference type="ChEBI" id="CHEBI:43474"/>
        <dbReference type="ChEBI" id="CHEBI:57720"/>
        <dbReference type="EC" id="2.4.2.1"/>
    </reaction>
    <physiologicalReaction direction="left-to-right" evidence="8">
        <dbReference type="Rhea" id="RHEA:27643"/>
    </physiologicalReaction>
</comment>
<accession>A0A1G7GGX1</accession>